<dbReference type="AlphaFoldDB" id="A0A075GGB4"/>
<proteinExistence type="predicted"/>
<dbReference type="EMBL" id="KF900668">
    <property type="protein sequence ID" value="AIF03071.1"/>
    <property type="molecule type" value="Genomic_DNA"/>
</dbReference>
<feature type="transmembrane region" description="Helical" evidence="1">
    <location>
        <begin position="57"/>
        <end position="82"/>
    </location>
</feature>
<feature type="transmembrane region" description="Helical" evidence="1">
    <location>
        <begin position="132"/>
        <end position="154"/>
    </location>
</feature>
<evidence type="ECO:0000313" key="2">
    <source>
        <dbReference type="EMBL" id="AIF03071.1"/>
    </source>
</evidence>
<reference evidence="2" key="1">
    <citation type="journal article" date="2014" name="Genome Biol. Evol.">
        <title>Pangenome evidence for extensive interdomain horizontal transfer affecting lineage core and shell genes in uncultured planktonic thaumarchaeota and euryarchaeota.</title>
        <authorList>
            <person name="Deschamps P."/>
            <person name="Zivanovic Y."/>
            <person name="Moreira D."/>
            <person name="Rodriguez-Valera F."/>
            <person name="Lopez-Garcia P."/>
        </authorList>
    </citation>
    <scope>NUCLEOTIDE SEQUENCE</scope>
</reference>
<organism evidence="2">
    <name type="scientific">uncultured marine group II/III euryarchaeote KM3_160_F12</name>
    <dbReference type="NCBI Taxonomy" id="1457912"/>
    <lineage>
        <taxon>Archaea</taxon>
        <taxon>Methanobacteriati</taxon>
        <taxon>Methanobacteriota</taxon>
        <taxon>environmental samples</taxon>
    </lineage>
</organism>
<keyword evidence="1" id="KW-0812">Transmembrane</keyword>
<keyword evidence="1" id="KW-0472">Membrane</keyword>
<feature type="transmembrane region" description="Helical" evidence="1">
    <location>
        <begin position="102"/>
        <end position="120"/>
    </location>
</feature>
<feature type="transmembrane region" description="Helical" evidence="1">
    <location>
        <begin position="174"/>
        <end position="196"/>
    </location>
</feature>
<protein>
    <submittedName>
        <fullName evidence="2">Uncharacterized protein</fullName>
    </submittedName>
</protein>
<name>A0A075GGB4_9EURY</name>
<keyword evidence="1" id="KW-1133">Transmembrane helix</keyword>
<evidence type="ECO:0000256" key="1">
    <source>
        <dbReference type="SAM" id="Phobius"/>
    </source>
</evidence>
<sequence>MKSITVPRLFMQGIPPQQGAPPQQQIIGGQVAQGGVAQMPYGQPVVYTGQPSQAAKIIGILIMVYGGFQIIGGVLGAFAGPWISNFVGDMDPASAEFMTPDWVYYVQGILGLFTGIAYLYSGWLTQNFERRGIHFTWVILGITMILGIILAAAMPYPDVEGMDDGTMRMISVGGAALGGIIGAAFCGVLAAIPLFMSNHGMK</sequence>
<accession>A0A075GGB4</accession>